<evidence type="ECO:0000313" key="2">
    <source>
        <dbReference type="EMBL" id="CAK58001.1"/>
    </source>
</evidence>
<dbReference type="GeneID" id="5011183"/>
<keyword evidence="1" id="KW-0812">Transmembrane</keyword>
<dbReference type="EMBL" id="CT867995">
    <property type="protein sequence ID" value="CAK58001.1"/>
    <property type="molecule type" value="Genomic_DNA"/>
</dbReference>
<keyword evidence="1" id="KW-1133">Transmembrane helix</keyword>
<evidence type="ECO:0000256" key="1">
    <source>
        <dbReference type="SAM" id="Phobius"/>
    </source>
</evidence>
<keyword evidence="3" id="KW-1185">Reference proteome</keyword>
<dbReference type="KEGG" id="ptm:GSPATT00029036001"/>
<dbReference type="Proteomes" id="UP000000600">
    <property type="component" value="Unassembled WGS sequence"/>
</dbReference>
<keyword evidence="1" id="KW-0472">Membrane</keyword>
<sequence length="122" mass="14728">MAYLILPIHQQFRVGGNYLPVVGFIYKNQLLFFLLSLVLNQSRDQRRVIVFGIYNYRQNNYGKNGRQNNKWRERNKILVNQRHSWSVNLEENQCQGCKSETCFLIWQDNRCFGNSFQWVQIY</sequence>
<accession>A0BHI4</accession>
<evidence type="ECO:0000313" key="3">
    <source>
        <dbReference type="Proteomes" id="UP000000600"/>
    </source>
</evidence>
<gene>
    <name evidence="2" type="ORF">GSPATT00029036001</name>
</gene>
<organism evidence="2 3">
    <name type="scientific">Paramecium tetraurelia</name>
    <dbReference type="NCBI Taxonomy" id="5888"/>
    <lineage>
        <taxon>Eukaryota</taxon>
        <taxon>Sar</taxon>
        <taxon>Alveolata</taxon>
        <taxon>Ciliophora</taxon>
        <taxon>Intramacronucleata</taxon>
        <taxon>Oligohymenophorea</taxon>
        <taxon>Peniculida</taxon>
        <taxon>Parameciidae</taxon>
        <taxon>Paramecium</taxon>
    </lineage>
</organism>
<protein>
    <recommendedName>
        <fullName evidence="4">Transmembrane protein</fullName>
    </recommendedName>
</protein>
<dbReference type="InParanoid" id="A0BHI4"/>
<dbReference type="RefSeq" id="XP_001425399.1">
    <property type="nucleotide sequence ID" value="XM_001425362.1"/>
</dbReference>
<reference evidence="2 3" key="1">
    <citation type="journal article" date="2006" name="Nature">
        <title>Global trends of whole-genome duplications revealed by the ciliate Paramecium tetraurelia.</title>
        <authorList>
            <consortium name="Genoscope"/>
            <person name="Aury J.-M."/>
            <person name="Jaillon O."/>
            <person name="Duret L."/>
            <person name="Noel B."/>
            <person name="Jubin C."/>
            <person name="Porcel B.M."/>
            <person name="Segurens B."/>
            <person name="Daubin V."/>
            <person name="Anthouard V."/>
            <person name="Aiach N."/>
            <person name="Arnaiz O."/>
            <person name="Billaut A."/>
            <person name="Beisson J."/>
            <person name="Blanc I."/>
            <person name="Bouhouche K."/>
            <person name="Camara F."/>
            <person name="Duharcourt S."/>
            <person name="Guigo R."/>
            <person name="Gogendeau D."/>
            <person name="Katinka M."/>
            <person name="Keller A.-M."/>
            <person name="Kissmehl R."/>
            <person name="Klotz C."/>
            <person name="Koll F."/>
            <person name="Le Moue A."/>
            <person name="Lepere C."/>
            <person name="Malinsky S."/>
            <person name="Nowacki M."/>
            <person name="Nowak J.K."/>
            <person name="Plattner H."/>
            <person name="Poulain J."/>
            <person name="Ruiz F."/>
            <person name="Serrano V."/>
            <person name="Zagulski M."/>
            <person name="Dessen P."/>
            <person name="Betermier M."/>
            <person name="Weissenbach J."/>
            <person name="Scarpelli C."/>
            <person name="Schachter V."/>
            <person name="Sperling L."/>
            <person name="Meyer E."/>
            <person name="Cohen J."/>
            <person name="Wincker P."/>
        </authorList>
    </citation>
    <scope>NUCLEOTIDE SEQUENCE [LARGE SCALE GENOMIC DNA]</scope>
    <source>
        <strain evidence="2 3">Stock d4-2</strain>
    </source>
</reference>
<evidence type="ECO:0008006" key="4">
    <source>
        <dbReference type="Google" id="ProtNLM"/>
    </source>
</evidence>
<name>A0BHI4_PARTE</name>
<feature type="transmembrane region" description="Helical" evidence="1">
    <location>
        <begin position="18"/>
        <end position="39"/>
    </location>
</feature>
<proteinExistence type="predicted"/>
<dbReference type="HOGENOM" id="CLU_2031170_0_0_1"/>
<dbReference type="AlphaFoldDB" id="A0BHI4"/>